<reference evidence="3" key="2">
    <citation type="submission" date="2024-08" db="UniProtKB">
        <authorList>
            <consortium name="EnsemblMetazoa"/>
        </authorList>
    </citation>
    <scope>IDENTIFICATION</scope>
</reference>
<dbReference type="InterPro" id="IPR013087">
    <property type="entry name" value="Znf_C2H2_type"/>
</dbReference>
<evidence type="ECO:0000259" key="2">
    <source>
        <dbReference type="PROSITE" id="PS50157"/>
    </source>
</evidence>
<dbReference type="Proteomes" id="UP000019118">
    <property type="component" value="Unassembled WGS sequence"/>
</dbReference>
<proteinExistence type="predicted"/>
<dbReference type="GO" id="GO:0008270">
    <property type="term" value="F:zinc ion binding"/>
    <property type="evidence" value="ECO:0007669"/>
    <property type="project" value="UniProtKB-KW"/>
</dbReference>
<keyword evidence="1" id="KW-0863">Zinc-finger</keyword>
<feature type="domain" description="C2H2-type" evidence="2">
    <location>
        <begin position="15"/>
        <end position="43"/>
    </location>
</feature>
<keyword evidence="1" id="KW-0479">Metal-binding</keyword>
<name>A0AAR5PL33_DENPD</name>
<organism evidence="3 4">
    <name type="scientific">Dendroctonus ponderosae</name>
    <name type="common">Mountain pine beetle</name>
    <dbReference type="NCBI Taxonomy" id="77166"/>
    <lineage>
        <taxon>Eukaryota</taxon>
        <taxon>Metazoa</taxon>
        <taxon>Ecdysozoa</taxon>
        <taxon>Arthropoda</taxon>
        <taxon>Hexapoda</taxon>
        <taxon>Insecta</taxon>
        <taxon>Pterygota</taxon>
        <taxon>Neoptera</taxon>
        <taxon>Endopterygota</taxon>
        <taxon>Coleoptera</taxon>
        <taxon>Polyphaga</taxon>
        <taxon>Cucujiformia</taxon>
        <taxon>Curculionidae</taxon>
        <taxon>Scolytinae</taxon>
        <taxon>Dendroctonus</taxon>
    </lineage>
</organism>
<keyword evidence="1" id="KW-0862">Zinc</keyword>
<evidence type="ECO:0000313" key="3">
    <source>
        <dbReference type="EnsemblMetazoa" id="XP_019761607.1"/>
    </source>
</evidence>
<evidence type="ECO:0000256" key="1">
    <source>
        <dbReference type="PROSITE-ProRule" id="PRU00042"/>
    </source>
</evidence>
<dbReference type="InterPro" id="IPR052797">
    <property type="entry name" value="RegFact_GeneExpr_CellDeath"/>
</dbReference>
<dbReference type="PROSITE" id="PS00028">
    <property type="entry name" value="ZINC_FINGER_C2H2_1"/>
    <property type="match status" value="3"/>
</dbReference>
<protein>
    <recommendedName>
        <fullName evidence="2">C2H2-type domain-containing protein</fullName>
    </recommendedName>
</protein>
<dbReference type="PANTHER" id="PTHR33936:SF25">
    <property type="entry name" value="C2H2-TYPE DOMAIN-CONTAINING PROTEIN"/>
    <property type="match status" value="1"/>
</dbReference>
<dbReference type="PANTHER" id="PTHR33936">
    <property type="entry name" value="PROTEIN CBG17840"/>
    <property type="match status" value="1"/>
</dbReference>
<dbReference type="GeneID" id="109538690"/>
<dbReference type="PROSITE" id="PS50157">
    <property type="entry name" value="ZINC_FINGER_C2H2_2"/>
    <property type="match status" value="2"/>
</dbReference>
<dbReference type="RefSeq" id="XP_019761607.1">
    <property type="nucleotide sequence ID" value="XM_019906048.2"/>
</dbReference>
<feature type="domain" description="C2H2-type" evidence="2">
    <location>
        <begin position="49"/>
        <end position="77"/>
    </location>
</feature>
<dbReference type="AlphaFoldDB" id="A0AAR5PL33"/>
<dbReference type="InterPro" id="IPR036236">
    <property type="entry name" value="Znf_C2H2_sf"/>
</dbReference>
<dbReference type="EnsemblMetazoa" id="XM_019906048.1">
    <property type="protein sequence ID" value="XP_019761607.1"/>
    <property type="gene ID" value="LOC109538690"/>
</dbReference>
<sequence length="431" mass="50156">MEDYFEIPKVDLLQKKCTICHKVYVHRKSLYAHLRFDHDLEPRPQRKEFACEMCEKAYCSQPGLKNHVKRSHCTDDAEQINENSAVSVNREPRILCPHETCWEKFSHYKHLRDHILKAHDVEIDLETYEFDSIDDFEFWKLQVQQETTSYYTLDTSSKQLSNGVQKKYFNCHRSYKFKSKGKNIRKLKSCGSIKIGKACPSRMEVTIKNENVQVNFWSSHYGHEVHPCTVPLENDAVLRSHKASLNISREQIEVIREGREWLISSQNGPQKNYVTLIKQTCLEPCLMCKKCNICVHTFKCSCIEHVVKNLICKHIHGIARVFVFQLPITDVQDQESSSSYSAEIDQKVQLISKLCNEVEIDEEKCLLIQNYLDLAIRVLSERLASSLSTIDDLIVHSEPEQELKMEAEKNSTTLQTDQPVLIHSSFDHTYL</sequence>
<evidence type="ECO:0000313" key="4">
    <source>
        <dbReference type="Proteomes" id="UP000019118"/>
    </source>
</evidence>
<dbReference type="KEGG" id="dpa:109538690"/>
<dbReference type="SMART" id="SM00355">
    <property type="entry name" value="ZnF_C2H2"/>
    <property type="match status" value="3"/>
</dbReference>
<accession>A0AAR5PL33</accession>
<dbReference type="Gene3D" id="3.30.160.60">
    <property type="entry name" value="Classic Zinc Finger"/>
    <property type="match status" value="1"/>
</dbReference>
<dbReference type="SUPFAM" id="SSF57667">
    <property type="entry name" value="beta-beta-alpha zinc fingers"/>
    <property type="match status" value="1"/>
</dbReference>
<reference evidence="4" key="1">
    <citation type="journal article" date="2013" name="Genome Biol.">
        <title>Draft genome of the mountain pine beetle, Dendroctonus ponderosae Hopkins, a major forest pest.</title>
        <authorList>
            <person name="Keeling C.I."/>
            <person name="Yuen M.M."/>
            <person name="Liao N.Y."/>
            <person name="Docking T.R."/>
            <person name="Chan S.K."/>
            <person name="Taylor G.A."/>
            <person name="Palmquist D.L."/>
            <person name="Jackman S.D."/>
            <person name="Nguyen A."/>
            <person name="Li M."/>
            <person name="Henderson H."/>
            <person name="Janes J.K."/>
            <person name="Zhao Y."/>
            <person name="Pandoh P."/>
            <person name="Moore R."/>
            <person name="Sperling F.A."/>
            <person name="Huber D.P."/>
            <person name="Birol I."/>
            <person name="Jones S.J."/>
            <person name="Bohlmann J."/>
        </authorList>
    </citation>
    <scope>NUCLEOTIDE SEQUENCE</scope>
</reference>
<keyword evidence="4" id="KW-1185">Reference proteome</keyword>